<dbReference type="SUPFAM" id="SSF53613">
    <property type="entry name" value="Ribokinase-like"/>
    <property type="match status" value="1"/>
</dbReference>
<organism evidence="5 6">
    <name type="scientific">Kribbella albertanoniae</name>
    <dbReference type="NCBI Taxonomy" id="1266829"/>
    <lineage>
        <taxon>Bacteria</taxon>
        <taxon>Bacillati</taxon>
        <taxon>Actinomycetota</taxon>
        <taxon>Actinomycetes</taxon>
        <taxon>Propionibacteriales</taxon>
        <taxon>Kribbellaceae</taxon>
        <taxon>Kribbella</taxon>
    </lineage>
</organism>
<evidence type="ECO:0000256" key="1">
    <source>
        <dbReference type="ARBA" id="ARBA00010688"/>
    </source>
</evidence>
<dbReference type="InterPro" id="IPR011611">
    <property type="entry name" value="PfkB_dom"/>
</dbReference>
<dbReference type="InterPro" id="IPR050306">
    <property type="entry name" value="PfkB_Carbo_kinase"/>
</dbReference>
<evidence type="ECO:0000256" key="3">
    <source>
        <dbReference type="ARBA" id="ARBA00022777"/>
    </source>
</evidence>
<dbReference type="PANTHER" id="PTHR43085:SF57">
    <property type="entry name" value="CARBOHYDRATE KINASE PFKB DOMAIN-CONTAINING PROTEIN"/>
    <property type="match status" value="1"/>
</dbReference>
<dbReference type="OrthoDB" id="9808601at2"/>
<dbReference type="AlphaFoldDB" id="A0A4R4QE70"/>
<protein>
    <submittedName>
        <fullName evidence="5">Sugar kinase</fullName>
    </submittedName>
</protein>
<dbReference type="InterPro" id="IPR029056">
    <property type="entry name" value="Ribokinase-like"/>
</dbReference>
<reference evidence="5 6" key="1">
    <citation type="submission" date="2019-03" db="EMBL/GenBank/DDBJ databases">
        <title>Draft genome sequences of novel Actinobacteria.</title>
        <authorList>
            <person name="Sahin N."/>
            <person name="Ay H."/>
            <person name="Saygin H."/>
        </authorList>
    </citation>
    <scope>NUCLEOTIDE SEQUENCE [LARGE SCALE GENOMIC DNA]</scope>
    <source>
        <strain evidence="5 6">JCM 30547</strain>
    </source>
</reference>
<dbReference type="CDD" id="cd01166">
    <property type="entry name" value="KdgK"/>
    <property type="match status" value="1"/>
</dbReference>
<accession>A0A4R4QE70</accession>
<name>A0A4R4QE70_9ACTN</name>
<comment type="caution">
    <text evidence="5">The sequence shown here is derived from an EMBL/GenBank/DDBJ whole genome shotgun (WGS) entry which is preliminary data.</text>
</comment>
<proteinExistence type="inferred from homology"/>
<dbReference type="PANTHER" id="PTHR43085">
    <property type="entry name" value="HEXOKINASE FAMILY MEMBER"/>
    <property type="match status" value="1"/>
</dbReference>
<evidence type="ECO:0000313" key="5">
    <source>
        <dbReference type="EMBL" id="TDC33866.1"/>
    </source>
</evidence>
<gene>
    <name evidence="5" type="ORF">E1261_05340</name>
</gene>
<dbReference type="EMBL" id="SMKA01000011">
    <property type="protein sequence ID" value="TDC33866.1"/>
    <property type="molecule type" value="Genomic_DNA"/>
</dbReference>
<dbReference type="Proteomes" id="UP000295075">
    <property type="component" value="Unassembled WGS sequence"/>
</dbReference>
<dbReference type="RefSeq" id="WP_132402726.1">
    <property type="nucleotide sequence ID" value="NZ_SMKA01000011.1"/>
</dbReference>
<dbReference type="GO" id="GO:0016301">
    <property type="term" value="F:kinase activity"/>
    <property type="evidence" value="ECO:0007669"/>
    <property type="project" value="UniProtKB-KW"/>
</dbReference>
<keyword evidence="2" id="KW-0808">Transferase</keyword>
<dbReference type="Gene3D" id="3.40.1190.20">
    <property type="match status" value="1"/>
</dbReference>
<evidence type="ECO:0000313" key="6">
    <source>
        <dbReference type="Proteomes" id="UP000295075"/>
    </source>
</evidence>
<keyword evidence="3 5" id="KW-0418">Kinase</keyword>
<comment type="similarity">
    <text evidence="1">Belongs to the carbohydrate kinase PfkB family.</text>
</comment>
<dbReference type="Pfam" id="PF00294">
    <property type="entry name" value="PfkB"/>
    <property type="match status" value="1"/>
</dbReference>
<sequence length="335" mass="35651">MPDPRTETEAPPEALAEAGAGDGRVVCVGEAMIMLAGAAGPLEDVETFRRSVGGAECNVAGGLAGLGVPTSWVSRLGDDGFGRQVLRDLRGRGVDVGGVEVDPDRSTALYVKESIDGRSRMHYYRTGSAASAMSPAFLLRPEVSDRLGSARIVHTTGITAALSDDTARMLDELRGDFILSVDLNWRPVLWRDKDPEPLWRLLRAANVVLIGADEALVFAGTNDPVELHERFGNDCTLVVKNDAHTAVALEPDGRRTEVPALTVQVVEPVGAGDAFAAGFLAGTLQDLSMQQRLRLGHLNAAAVLAVPEDHAAPPHSALRDRLLAATEEEWAATRV</sequence>
<evidence type="ECO:0000259" key="4">
    <source>
        <dbReference type="Pfam" id="PF00294"/>
    </source>
</evidence>
<feature type="domain" description="Carbohydrate kinase PfkB" evidence="4">
    <location>
        <begin position="24"/>
        <end position="307"/>
    </location>
</feature>
<evidence type="ECO:0000256" key="2">
    <source>
        <dbReference type="ARBA" id="ARBA00022679"/>
    </source>
</evidence>
<keyword evidence="6" id="KW-1185">Reference proteome</keyword>